<name>A0A370CI29_9COXI</name>
<protein>
    <submittedName>
        <fullName evidence="2">Uncharacterized protein</fullName>
    </submittedName>
</protein>
<keyword evidence="1" id="KW-0472">Membrane</keyword>
<dbReference type="EMBL" id="NMOS02000016">
    <property type="protein sequence ID" value="RDH40104.1"/>
    <property type="molecule type" value="Genomic_DNA"/>
</dbReference>
<dbReference type="Proteomes" id="UP000226429">
    <property type="component" value="Unassembled WGS sequence"/>
</dbReference>
<evidence type="ECO:0000313" key="2">
    <source>
        <dbReference type="EMBL" id="RDH40104.1"/>
    </source>
</evidence>
<feature type="transmembrane region" description="Helical" evidence="1">
    <location>
        <begin position="133"/>
        <end position="155"/>
    </location>
</feature>
<keyword evidence="1" id="KW-0812">Transmembrane</keyword>
<gene>
    <name evidence="2" type="ORF">CFE62_005565</name>
</gene>
<sequence>MPNYHENSYRIRSEFAALLKGLSGFRITAAESDAYAYIKIIEANVVLRYLSGSYSRLPYYSDRRLIRELFNELEKDQVNAQELVKIGLIFKKYMCLAKEIDIAHRYYTVTPLITTSFFLLVLFTLLLSPHNGFIYTGLAAGFYSISFWIFSIYSFSKQEQAVSKLANQLIEKINGLRSSAATLSAMPPPVYTDCQSTFMPDYLPSYEEAVRDVNTALISPSSNSSFASLASTYSPFFYSVASNSRNISDSLSSTDTLFPQRRYSI</sequence>
<proteinExistence type="predicted"/>
<comment type="caution">
    <text evidence="2">The sequence shown here is derived from an EMBL/GenBank/DDBJ whole genome shotgun (WGS) entry which is preliminary data.</text>
</comment>
<dbReference type="AlphaFoldDB" id="A0A370CI29"/>
<accession>A0A370CI29</accession>
<keyword evidence="1" id="KW-1133">Transmembrane helix</keyword>
<organism evidence="2 3">
    <name type="scientific">Candidatus Aquirickettsiella gammari</name>
    <dbReference type="NCBI Taxonomy" id="2016198"/>
    <lineage>
        <taxon>Bacteria</taxon>
        <taxon>Pseudomonadati</taxon>
        <taxon>Pseudomonadota</taxon>
        <taxon>Gammaproteobacteria</taxon>
        <taxon>Legionellales</taxon>
        <taxon>Coxiellaceae</taxon>
        <taxon>Candidatus Aquirickettsiella</taxon>
    </lineage>
</organism>
<evidence type="ECO:0000313" key="3">
    <source>
        <dbReference type="Proteomes" id="UP000226429"/>
    </source>
</evidence>
<evidence type="ECO:0000256" key="1">
    <source>
        <dbReference type="SAM" id="Phobius"/>
    </source>
</evidence>
<feature type="transmembrane region" description="Helical" evidence="1">
    <location>
        <begin position="106"/>
        <end position="127"/>
    </location>
</feature>
<keyword evidence="3" id="KW-1185">Reference proteome</keyword>
<reference evidence="2 3" key="1">
    <citation type="journal article" date="2017" name="Int. J. Syst. Evol. Microbiol.">
        <title>Aquarickettsiella crustaci n. gen. n. sp. (Gammaproteobacteria: Legionellales: Coxiellaceae); a bacterial pathogen of the freshwater crustacean: Gammarus fossarum (Malacostraca: Amphipoda).</title>
        <authorList>
            <person name="Bojko J."/>
            <person name="Dunn A.M."/>
            <person name="Stebbing P.D."/>
            <person name="Van Aerle R."/>
            <person name="Bacela-Spychalska K."/>
            <person name="Bean T.P."/>
            <person name="Stentiford G.D."/>
        </authorList>
    </citation>
    <scope>NUCLEOTIDE SEQUENCE [LARGE SCALE GENOMIC DNA]</scope>
    <source>
        <strain evidence="2">RA15029</strain>
    </source>
</reference>
<reference evidence="2 3" key="2">
    <citation type="journal article" date="2018" name="J. Invertebr. Pathol.">
        <title>'Candidatus Aquirickettsiella gammari' (Gammaproteobacteria: Legionellales: Coxiellaceae): A bacterial pathogen of the freshwater crustacean Gammarus fossarum (Malacostraca: Amphipoda).</title>
        <authorList>
            <person name="Bojko J."/>
            <person name="Dunn A.M."/>
            <person name="Stebbing P.D."/>
            <person name="van Aerle R."/>
            <person name="Bacela-Spychalska K."/>
            <person name="Bean T.P."/>
            <person name="Urrutia A."/>
            <person name="Stentiford G.D."/>
        </authorList>
    </citation>
    <scope>NUCLEOTIDE SEQUENCE [LARGE SCALE GENOMIC DNA]</scope>
    <source>
        <strain evidence="2">RA15029</strain>
    </source>
</reference>